<dbReference type="SUPFAM" id="SSF56719">
    <property type="entry name" value="Type II DNA topoisomerase"/>
    <property type="match status" value="1"/>
</dbReference>
<dbReference type="Proteomes" id="UP001198220">
    <property type="component" value="Unassembled WGS sequence"/>
</dbReference>
<dbReference type="HAMAP" id="MF_01897">
    <property type="entry name" value="GyrA"/>
    <property type="match status" value="1"/>
</dbReference>
<keyword evidence="3 9" id="KW-0547">Nucleotide-binding</keyword>
<keyword evidence="5 9" id="KW-0799">Topoisomerase</keyword>
<dbReference type="InterPro" id="IPR035516">
    <property type="entry name" value="Gyrase/topoIV_suA_C"/>
</dbReference>
<dbReference type="NCBIfam" id="TIGR01063">
    <property type="entry name" value="gyrA"/>
    <property type="match status" value="1"/>
</dbReference>
<keyword evidence="4 9" id="KW-0067">ATP-binding</keyword>
<dbReference type="GO" id="GO:0003677">
    <property type="term" value="F:DNA binding"/>
    <property type="evidence" value="ECO:0007669"/>
    <property type="project" value="UniProtKB-UniRule"/>
</dbReference>
<evidence type="ECO:0000256" key="5">
    <source>
        <dbReference type="ARBA" id="ARBA00023029"/>
    </source>
</evidence>
<dbReference type="GO" id="GO:0005737">
    <property type="term" value="C:cytoplasm"/>
    <property type="evidence" value="ECO:0007669"/>
    <property type="project" value="UniProtKB-SubCell"/>
</dbReference>
<dbReference type="PROSITE" id="PS52040">
    <property type="entry name" value="TOPO_IIA"/>
    <property type="match status" value="1"/>
</dbReference>
<dbReference type="InterPro" id="IPR005743">
    <property type="entry name" value="GyrA"/>
</dbReference>
<feature type="compositionally biased region" description="Acidic residues" evidence="11">
    <location>
        <begin position="818"/>
        <end position="842"/>
    </location>
</feature>
<comment type="caution">
    <text evidence="13">The sequence shown here is derived from an EMBL/GenBank/DDBJ whole genome shotgun (WGS) entry which is preliminary data.</text>
</comment>
<evidence type="ECO:0000313" key="13">
    <source>
        <dbReference type="EMBL" id="MCC2127595.1"/>
    </source>
</evidence>
<sequence>MEDNIFDKIHEVDLKETMETSYIDYAMSVIASRALPDVRDGLKPVQRRVLYSMIELNNGPDKPHRKCARIVGDTMGKYHPHGDSSIYGALVNMAQEWSTRYPLVDGHGNFGSVDGDGAAAMRYTEARLSKISMEMLADINKDTVDFVPNFDETEKEPSVLPSRYPNLLANGTSGIAVGMATNIPPHNLREIIGAVVKIIDNRIEEDRETGIDEVLDIVKGPDFPTGAEILGTAGINEAYRTGRGKIRVRSVSNIEAMPNGKNRIVVTEIPYMVNKARLIEKIAELVKDKRIDGITHIADESSREGMRINIELRKDVNPNVILNQLYKHTQLQDTFGVIMLALVNNEPRVLNLLEMLQYYLAHQEDVVTRRTKYELNKAEERAHILQGLLIALDNIDRVIQIIRGSQTVQIAKASLIEEFALDDVQAQAIVDMRLRTLTGLERDKIEKEYEDLMARIDYLKGILADEKKLLGVIREEIMLISDKYGDDRRTKIGYDEFDLSMEDLIPVSDSVITMTHLGYIKRMTVDNFRSQNRGGKGIKGMQTLDEDFIEEIFMTTTHHYLMFFTNFGRAYRMKAYEIPEAGRTARGTAIINLLQLQPGEKISAVIPVKEWDETNYLIMATRDGIVKKTKMKDYSNIRKTGLLAISLREGDELIEVKITDGNDDVILITKNGMSIRFHETDVRTTGRVSMGVIGMNLDEDDEVVAMQLDRQGEYLLIVSENGYGKRTLTSEFHVQNRGGKGLKCYKIMDKTGCVIGAKAVNDGNEIMMITNEGIVIRTGCDDISLLKRITSGVKLMDIKAEEGIKVANIAKVRQEVSQDNDLEDGFEESAESMEESETESEE</sequence>
<dbReference type="EC" id="5.6.2.2" evidence="9"/>
<keyword evidence="9" id="KW-0963">Cytoplasm</keyword>
<dbReference type="NCBIfam" id="NF004044">
    <property type="entry name" value="PRK05561.1"/>
    <property type="match status" value="1"/>
</dbReference>
<organism evidence="13 14">
    <name type="scientific">Hominiventricola filiformis</name>
    <dbReference type="NCBI Taxonomy" id="2885352"/>
    <lineage>
        <taxon>Bacteria</taxon>
        <taxon>Bacillati</taxon>
        <taxon>Bacillota</taxon>
        <taxon>Clostridia</taxon>
        <taxon>Lachnospirales</taxon>
        <taxon>Lachnospiraceae</taxon>
        <taxon>Hominiventricola</taxon>
    </lineage>
</organism>
<protein>
    <recommendedName>
        <fullName evidence="9">DNA gyrase subunit A</fullName>
        <ecNumber evidence="9">5.6.2.2</ecNumber>
    </recommendedName>
</protein>
<dbReference type="Pfam" id="PF03989">
    <property type="entry name" value="DNA_gyraseA_C"/>
    <property type="match status" value="6"/>
</dbReference>
<dbReference type="Gene3D" id="3.30.1360.40">
    <property type="match status" value="1"/>
</dbReference>
<comment type="similarity">
    <text evidence="2 9">Belongs to the type II topoisomerase GyrA/ParC subunit family.</text>
</comment>
<comment type="subunit">
    <text evidence="8">Heterotetramer composed of ParC and ParE.</text>
</comment>
<evidence type="ECO:0000256" key="7">
    <source>
        <dbReference type="ARBA" id="ARBA00023235"/>
    </source>
</evidence>
<feature type="active site" description="O-(5'-phospho-DNA)-tyrosine intermediate" evidence="9 10">
    <location>
        <position position="123"/>
    </location>
</feature>
<dbReference type="NCBIfam" id="NF004043">
    <property type="entry name" value="PRK05560.1"/>
    <property type="match status" value="1"/>
</dbReference>
<dbReference type="GO" id="GO:0005694">
    <property type="term" value="C:chromosome"/>
    <property type="evidence" value="ECO:0007669"/>
    <property type="project" value="InterPro"/>
</dbReference>
<dbReference type="Pfam" id="PF00521">
    <property type="entry name" value="DNA_topoisoIV"/>
    <property type="match status" value="1"/>
</dbReference>
<gene>
    <name evidence="9 13" type="primary">gyrA</name>
    <name evidence="13" type="ORF">LKD36_15695</name>
</gene>
<comment type="subcellular location">
    <subcellularLocation>
        <location evidence="9">Cytoplasm</location>
    </subcellularLocation>
</comment>
<dbReference type="InterPro" id="IPR050220">
    <property type="entry name" value="Type_II_DNA_Topoisomerases"/>
</dbReference>
<evidence type="ECO:0000256" key="4">
    <source>
        <dbReference type="ARBA" id="ARBA00022840"/>
    </source>
</evidence>
<proteinExistence type="inferred from homology"/>
<dbReference type="FunFam" id="3.30.1360.40:FF:000002">
    <property type="entry name" value="DNA gyrase subunit A"/>
    <property type="match status" value="1"/>
</dbReference>
<keyword evidence="7 9" id="KW-0413">Isomerase</keyword>
<feature type="short sequence motif" description="GyrA-box" evidence="9">
    <location>
        <begin position="531"/>
        <end position="537"/>
    </location>
</feature>
<feature type="region of interest" description="Disordered" evidence="11">
    <location>
        <begin position="817"/>
        <end position="842"/>
    </location>
</feature>
<dbReference type="CDD" id="cd00187">
    <property type="entry name" value="TOP4c"/>
    <property type="match status" value="1"/>
</dbReference>
<dbReference type="SUPFAM" id="SSF101904">
    <property type="entry name" value="GyrA/ParC C-terminal domain-like"/>
    <property type="match status" value="1"/>
</dbReference>
<evidence type="ECO:0000256" key="3">
    <source>
        <dbReference type="ARBA" id="ARBA00022741"/>
    </source>
</evidence>
<keyword evidence="14" id="KW-1185">Reference proteome</keyword>
<dbReference type="Gene3D" id="3.90.199.10">
    <property type="entry name" value="Topoisomerase II, domain 5"/>
    <property type="match status" value="1"/>
</dbReference>
<dbReference type="InterPro" id="IPR013757">
    <property type="entry name" value="Topo_IIA_A_a_sf"/>
</dbReference>
<dbReference type="Gene3D" id="1.10.268.10">
    <property type="entry name" value="Topoisomerase, domain 3"/>
    <property type="match status" value="1"/>
</dbReference>
<accession>A0AAE3DCQ2</accession>
<evidence type="ECO:0000256" key="9">
    <source>
        <dbReference type="HAMAP-Rule" id="MF_01897"/>
    </source>
</evidence>
<evidence type="ECO:0000256" key="1">
    <source>
        <dbReference type="ARBA" id="ARBA00000185"/>
    </source>
</evidence>
<feature type="domain" description="Topo IIA-type catalytic" evidence="12">
    <location>
        <begin position="35"/>
        <end position="504"/>
    </location>
</feature>
<evidence type="ECO:0000259" key="12">
    <source>
        <dbReference type="PROSITE" id="PS52040"/>
    </source>
</evidence>
<dbReference type="FunFam" id="1.10.268.10:FF:000001">
    <property type="entry name" value="DNA gyrase subunit A"/>
    <property type="match status" value="1"/>
</dbReference>
<evidence type="ECO:0000256" key="11">
    <source>
        <dbReference type="SAM" id="MobiDB-lite"/>
    </source>
</evidence>
<dbReference type="GO" id="GO:0034335">
    <property type="term" value="F:DNA negative supercoiling activity"/>
    <property type="evidence" value="ECO:0007669"/>
    <property type="project" value="UniProtKB-ARBA"/>
</dbReference>
<dbReference type="GO" id="GO:0006261">
    <property type="term" value="P:DNA-templated DNA replication"/>
    <property type="evidence" value="ECO:0007669"/>
    <property type="project" value="UniProtKB-UniRule"/>
</dbReference>
<evidence type="ECO:0000256" key="8">
    <source>
        <dbReference type="ARBA" id="ARBA00063644"/>
    </source>
</evidence>
<dbReference type="AlphaFoldDB" id="A0AAE3DCQ2"/>
<dbReference type="GO" id="GO:0009330">
    <property type="term" value="C:DNA topoisomerase type II (double strand cut, ATP-hydrolyzing) complex"/>
    <property type="evidence" value="ECO:0007669"/>
    <property type="project" value="TreeGrafter"/>
</dbReference>
<evidence type="ECO:0000256" key="2">
    <source>
        <dbReference type="ARBA" id="ARBA00008263"/>
    </source>
</evidence>
<comment type="subunit">
    <text evidence="9">Heterotetramer, composed of two GyrA and two GyrB chains. In the heterotetramer, GyrA contains the active site tyrosine that forms a transient covalent intermediate with DNA, while GyrB binds cofactors and catalyzes ATP hydrolysis.</text>
</comment>
<dbReference type="FunFam" id="3.90.199.10:FF:000001">
    <property type="entry name" value="DNA gyrase subunit A"/>
    <property type="match status" value="1"/>
</dbReference>
<dbReference type="SMART" id="SM00434">
    <property type="entry name" value="TOP4c"/>
    <property type="match status" value="1"/>
</dbReference>
<dbReference type="FunFam" id="2.120.10.90:FF:000005">
    <property type="entry name" value="DNA topoisomerase 4 subunit A"/>
    <property type="match status" value="1"/>
</dbReference>
<comment type="function">
    <text evidence="9">A type II topoisomerase that negatively supercoils closed circular double-stranded (ds) DNA in an ATP-dependent manner to modulate DNA topology and maintain chromosomes in an underwound state. Negative supercoiling favors strand separation, and DNA replication, transcription, recombination and repair, all of which involve strand separation. Also able to catalyze the interconversion of other topological isomers of dsDNA rings, including catenanes and knotted rings. Type II topoisomerases break and join 2 DNA strands simultaneously in an ATP-dependent manner.</text>
</comment>
<dbReference type="InterPro" id="IPR002205">
    <property type="entry name" value="Topo_IIA_dom_A"/>
</dbReference>
<comment type="miscellaneous">
    <text evidence="9">Few gyrases are as efficient as E.coli at forming negative supercoils. Not all organisms have 2 type II topoisomerases; in organisms with a single type II topoisomerase this enzyme also has to decatenate newly replicated chromosomes.</text>
</comment>
<dbReference type="EMBL" id="JAJEPS010000024">
    <property type="protein sequence ID" value="MCC2127595.1"/>
    <property type="molecule type" value="Genomic_DNA"/>
</dbReference>
<dbReference type="InterPro" id="IPR006691">
    <property type="entry name" value="GyrA/parC_rep"/>
</dbReference>
<dbReference type="GO" id="GO:0006265">
    <property type="term" value="P:DNA topological change"/>
    <property type="evidence" value="ECO:0007669"/>
    <property type="project" value="UniProtKB-UniRule"/>
</dbReference>
<evidence type="ECO:0000256" key="10">
    <source>
        <dbReference type="PROSITE-ProRule" id="PRU01384"/>
    </source>
</evidence>
<dbReference type="InterPro" id="IPR013758">
    <property type="entry name" value="Topo_IIA_A/C_ab"/>
</dbReference>
<dbReference type="PANTHER" id="PTHR43493:SF5">
    <property type="entry name" value="DNA GYRASE SUBUNIT A, CHLOROPLASTIC_MITOCHONDRIAL"/>
    <property type="match status" value="1"/>
</dbReference>
<dbReference type="GO" id="GO:0005524">
    <property type="term" value="F:ATP binding"/>
    <property type="evidence" value="ECO:0007669"/>
    <property type="project" value="UniProtKB-UniRule"/>
</dbReference>
<dbReference type="InterPro" id="IPR013760">
    <property type="entry name" value="Topo_IIA-like_dom_sf"/>
</dbReference>
<reference evidence="13 14" key="1">
    <citation type="submission" date="2021-10" db="EMBL/GenBank/DDBJ databases">
        <title>Anaerobic single-cell dispensing facilitates the cultivation of human gut bacteria.</title>
        <authorList>
            <person name="Afrizal A."/>
        </authorList>
    </citation>
    <scope>NUCLEOTIDE SEQUENCE [LARGE SCALE GENOMIC DNA]</scope>
    <source>
        <strain evidence="13 14">CLA-AA-H276</strain>
    </source>
</reference>
<evidence type="ECO:0000313" key="14">
    <source>
        <dbReference type="Proteomes" id="UP001198220"/>
    </source>
</evidence>
<name>A0AAE3DCQ2_9FIRM</name>
<evidence type="ECO:0000256" key="6">
    <source>
        <dbReference type="ARBA" id="ARBA00023125"/>
    </source>
</evidence>
<keyword evidence="6 9" id="KW-0238">DNA-binding</keyword>
<dbReference type="Gene3D" id="2.120.10.90">
    <property type="entry name" value="DNA gyrase/topoisomerase IV, subunit A, C-terminal"/>
    <property type="match status" value="1"/>
</dbReference>
<dbReference type="PANTHER" id="PTHR43493">
    <property type="entry name" value="DNA GYRASE/TOPOISOMERASE SUBUNIT A"/>
    <property type="match status" value="1"/>
</dbReference>
<comment type="catalytic activity">
    <reaction evidence="1 9 10">
        <text>ATP-dependent breakage, passage and rejoining of double-stranded DNA.</text>
        <dbReference type="EC" id="5.6.2.2"/>
    </reaction>
</comment>
<dbReference type="RefSeq" id="WP_308460187.1">
    <property type="nucleotide sequence ID" value="NZ_JAJEPS010000024.1"/>
</dbReference>